<dbReference type="Proteomes" id="UP001236500">
    <property type="component" value="Chromosome"/>
</dbReference>
<evidence type="ECO:0000313" key="2">
    <source>
        <dbReference type="EMBL" id="WGL16803.1"/>
    </source>
</evidence>
<reference evidence="2 3" key="1">
    <citation type="submission" date="2023-02" db="EMBL/GenBank/DDBJ databases">
        <title>Description and genomic characterization of Microbulbifer bruguierae sp. nov., isolated from the sediment of mangrove plant Bruguiera sexangula.</title>
        <authorList>
            <person name="Long M."/>
        </authorList>
    </citation>
    <scope>NUCLEOTIDE SEQUENCE [LARGE SCALE GENOMIC DNA]</scope>
    <source>
        <strain evidence="2 3">H12</strain>
    </source>
</reference>
<name>A0ABY8NH05_9GAMM</name>
<keyword evidence="3" id="KW-1185">Reference proteome</keyword>
<evidence type="ECO:0000259" key="1">
    <source>
        <dbReference type="PROSITE" id="PS50164"/>
    </source>
</evidence>
<dbReference type="InterPro" id="IPR000305">
    <property type="entry name" value="GIY-YIG_endonuc"/>
</dbReference>
<dbReference type="PROSITE" id="PS50164">
    <property type="entry name" value="GIY_YIG"/>
    <property type="match status" value="1"/>
</dbReference>
<accession>A0ABY8NH05</accession>
<proteinExistence type="predicted"/>
<gene>
    <name evidence="2" type="ORF">PVT68_00535</name>
</gene>
<sequence length="286" mass="31815">MGKKITIYMIDGVPEGPKTFEIGNWPGKAISAQRANAHTILSREEFENSGVYLLRSTAGSSDYDDSIYIGEAESLRIRIKQHLSGEKDFDSFICFYSRDDMLTKAHIKYLESRLVSIAKEAKSSEILNSNQPTLSKLSEADISDMEYFIEQISLILPVAGIRSLISSIANQETKENFEKGITYFLKSNRIEATMIEIPEGYLVRSGSKFSLKETGSISDGWKKLRAKLMDEDLVDTRGKVGTLKKDILFSSPSAAASTLLGAQSPGPIRWIDKNGATYKENQETTI</sequence>
<dbReference type="EMBL" id="CP118605">
    <property type="protein sequence ID" value="WGL16803.1"/>
    <property type="molecule type" value="Genomic_DNA"/>
</dbReference>
<protein>
    <submittedName>
        <fullName evidence="2">GIY-YIG nuclease family protein</fullName>
    </submittedName>
</protein>
<dbReference type="Pfam" id="PF14267">
    <property type="entry name" value="DUF4357"/>
    <property type="match status" value="1"/>
</dbReference>
<feature type="domain" description="GIY-YIG" evidence="1">
    <location>
        <begin position="47"/>
        <end position="129"/>
    </location>
</feature>
<dbReference type="InterPro" id="IPR025579">
    <property type="entry name" value="DUF4357"/>
</dbReference>
<dbReference type="CDD" id="cd10447">
    <property type="entry name" value="GIY-YIG_unchar_2"/>
    <property type="match status" value="1"/>
</dbReference>
<dbReference type="RefSeq" id="WP_280320623.1">
    <property type="nucleotide sequence ID" value="NZ_CP118605.1"/>
</dbReference>
<evidence type="ECO:0000313" key="3">
    <source>
        <dbReference type="Proteomes" id="UP001236500"/>
    </source>
</evidence>
<organism evidence="2 3">
    <name type="scientific">Microbulbifer bruguierae</name>
    <dbReference type="NCBI Taxonomy" id="3029061"/>
    <lineage>
        <taxon>Bacteria</taxon>
        <taxon>Pseudomonadati</taxon>
        <taxon>Pseudomonadota</taxon>
        <taxon>Gammaproteobacteria</taxon>
        <taxon>Cellvibrionales</taxon>
        <taxon>Microbulbiferaceae</taxon>
        <taxon>Microbulbifer</taxon>
    </lineage>
</organism>